<feature type="modified residue" description="4-aspartylphosphate" evidence="10">
    <location>
        <position position="2987"/>
    </location>
</feature>
<dbReference type="Gene3D" id="3.30.565.10">
    <property type="entry name" value="Histidine kinase-like ATPase, C-terminal domain"/>
    <property type="match status" value="1"/>
</dbReference>
<accession>A0A165IH14</accession>
<dbReference type="STRING" id="1353952.A0A165IH14"/>
<feature type="domain" description="HAMP" evidence="13">
    <location>
        <begin position="1199"/>
        <end position="1251"/>
    </location>
</feature>
<feature type="domain" description="HAMP" evidence="13">
    <location>
        <begin position="2027"/>
        <end position="2079"/>
    </location>
</feature>
<feature type="domain" description="HAMP" evidence="13">
    <location>
        <begin position="1475"/>
        <end position="1527"/>
    </location>
</feature>
<feature type="domain" description="HAMP" evidence="13">
    <location>
        <begin position="3"/>
        <end position="55"/>
    </location>
</feature>
<dbReference type="InterPro" id="IPR036097">
    <property type="entry name" value="HisK_dim/P_sf"/>
</dbReference>
<feature type="domain" description="HAMP" evidence="13">
    <location>
        <begin position="95"/>
        <end position="147"/>
    </location>
</feature>
<dbReference type="InterPro" id="IPR036890">
    <property type="entry name" value="HATPase_C_sf"/>
</dbReference>
<feature type="domain" description="HAMP" evidence="13">
    <location>
        <begin position="831"/>
        <end position="883"/>
    </location>
</feature>
<evidence type="ECO:0000259" key="12">
    <source>
        <dbReference type="PROSITE" id="PS50110"/>
    </source>
</evidence>
<keyword evidence="6" id="KW-0547">Nucleotide-binding</keyword>
<dbReference type="PROSITE" id="PS50110">
    <property type="entry name" value="RESPONSE_REGULATORY"/>
    <property type="match status" value="1"/>
</dbReference>
<dbReference type="GO" id="GO:0016020">
    <property type="term" value="C:membrane"/>
    <property type="evidence" value="ECO:0007669"/>
    <property type="project" value="InterPro"/>
</dbReference>
<dbReference type="InterPro" id="IPR003594">
    <property type="entry name" value="HATPase_dom"/>
</dbReference>
<name>A0A165IH14_9BASI</name>
<feature type="domain" description="HAMP" evidence="13">
    <location>
        <begin position="371"/>
        <end position="423"/>
    </location>
</feature>
<dbReference type="SUPFAM" id="SSF52172">
    <property type="entry name" value="CheY-like"/>
    <property type="match status" value="1"/>
</dbReference>
<evidence type="ECO:0000256" key="7">
    <source>
        <dbReference type="ARBA" id="ARBA00022777"/>
    </source>
</evidence>
<keyword evidence="7" id="KW-0418">Kinase</keyword>
<feature type="domain" description="HAMP" evidence="13">
    <location>
        <begin position="2304"/>
        <end position="2356"/>
    </location>
</feature>
<feature type="domain" description="HAMP" evidence="13">
    <location>
        <begin position="463"/>
        <end position="515"/>
    </location>
</feature>
<dbReference type="EMBL" id="KV423930">
    <property type="protein sequence ID" value="KZT60565.1"/>
    <property type="molecule type" value="Genomic_DNA"/>
</dbReference>
<dbReference type="Gene3D" id="1.20.120.1530">
    <property type="match status" value="16"/>
</dbReference>
<dbReference type="Pfam" id="PF00512">
    <property type="entry name" value="HisKA"/>
    <property type="match status" value="1"/>
</dbReference>
<dbReference type="CDD" id="cd16922">
    <property type="entry name" value="HATPase_EvgS-ArcB-TorS-like"/>
    <property type="match status" value="1"/>
</dbReference>
<comment type="catalytic activity">
    <reaction evidence="1">
        <text>ATP + protein L-histidine = ADP + protein N-phospho-L-histidine.</text>
        <dbReference type="EC" id="2.7.13.3"/>
    </reaction>
</comment>
<dbReference type="OrthoDB" id="10266508at2759"/>
<evidence type="ECO:0000256" key="2">
    <source>
        <dbReference type="ARBA" id="ARBA00012438"/>
    </source>
</evidence>
<evidence type="ECO:0000256" key="3">
    <source>
        <dbReference type="ARBA" id="ARBA00022553"/>
    </source>
</evidence>
<evidence type="ECO:0000313" key="15">
    <source>
        <dbReference type="Proteomes" id="UP000076842"/>
    </source>
</evidence>
<feature type="domain" description="HAMP" evidence="13">
    <location>
        <begin position="647"/>
        <end position="699"/>
    </location>
</feature>
<dbReference type="InParanoid" id="A0A165IH14"/>
<dbReference type="GO" id="GO:0000155">
    <property type="term" value="F:phosphorelay sensor kinase activity"/>
    <property type="evidence" value="ECO:0007669"/>
    <property type="project" value="InterPro"/>
</dbReference>
<feature type="domain" description="HAMP" evidence="13">
    <location>
        <begin position="1935"/>
        <end position="1987"/>
    </location>
</feature>
<reference evidence="14 15" key="1">
    <citation type="journal article" date="2016" name="Mol. Biol. Evol.">
        <title>Comparative Genomics of Early-Diverging Mushroom-Forming Fungi Provides Insights into the Origins of Lignocellulose Decay Capabilities.</title>
        <authorList>
            <person name="Nagy L.G."/>
            <person name="Riley R."/>
            <person name="Tritt A."/>
            <person name="Adam C."/>
            <person name="Daum C."/>
            <person name="Floudas D."/>
            <person name="Sun H."/>
            <person name="Yadav J.S."/>
            <person name="Pangilinan J."/>
            <person name="Larsson K.H."/>
            <person name="Matsuura K."/>
            <person name="Barry K."/>
            <person name="Labutti K."/>
            <person name="Kuo R."/>
            <person name="Ohm R.A."/>
            <person name="Bhattacharya S.S."/>
            <person name="Shirouzu T."/>
            <person name="Yoshinaga Y."/>
            <person name="Martin F.M."/>
            <person name="Grigoriev I.V."/>
            <person name="Hibbett D.S."/>
        </authorList>
    </citation>
    <scope>NUCLEOTIDE SEQUENCE [LARGE SCALE GENOMIC DNA]</scope>
    <source>
        <strain evidence="14 15">HHB12733</strain>
    </source>
</reference>
<dbReference type="SUPFAM" id="SSF55874">
    <property type="entry name" value="ATPase domain of HSP90 chaperone/DNA topoisomerase II/histidine kinase"/>
    <property type="match status" value="1"/>
</dbReference>
<dbReference type="SMART" id="SM00304">
    <property type="entry name" value="HAMP"/>
    <property type="match status" value="28"/>
</dbReference>
<feature type="domain" description="HAMP" evidence="13">
    <location>
        <begin position="1107"/>
        <end position="1159"/>
    </location>
</feature>
<dbReference type="EC" id="2.7.13.3" evidence="2"/>
<feature type="domain" description="HAMP" evidence="13">
    <location>
        <begin position="923"/>
        <end position="975"/>
    </location>
</feature>
<dbReference type="SMART" id="SM00448">
    <property type="entry name" value="REC"/>
    <property type="match status" value="1"/>
</dbReference>
<keyword evidence="5" id="KW-0677">Repeat</keyword>
<keyword evidence="8" id="KW-0067">ATP-binding</keyword>
<evidence type="ECO:0000256" key="4">
    <source>
        <dbReference type="ARBA" id="ARBA00022679"/>
    </source>
</evidence>
<feature type="domain" description="HAMP" evidence="13">
    <location>
        <begin position="1751"/>
        <end position="1803"/>
    </location>
</feature>
<dbReference type="CDD" id="cd00082">
    <property type="entry name" value="HisKA"/>
    <property type="match status" value="1"/>
</dbReference>
<feature type="domain" description="Response regulatory" evidence="12">
    <location>
        <begin position="2933"/>
        <end position="3035"/>
    </location>
</feature>
<dbReference type="FunFam" id="1.10.287.130:FF:000002">
    <property type="entry name" value="Two-component osmosensing histidine kinase"/>
    <property type="match status" value="1"/>
</dbReference>
<feature type="domain" description="HAMP" evidence="13">
    <location>
        <begin position="187"/>
        <end position="239"/>
    </location>
</feature>
<dbReference type="InterPro" id="IPR003661">
    <property type="entry name" value="HisK_dim/P_dom"/>
</dbReference>
<dbReference type="Pfam" id="PF02518">
    <property type="entry name" value="HATPase_c"/>
    <property type="match status" value="1"/>
</dbReference>
<dbReference type="PANTHER" id="PTHR45339:SF1">
    <property type="entry name" value="HYBRID SIGNAL TRANSDUCTION HISTIDINE KINASE J"/>
    <property type="match status" value="1"/>
</dbReference>
<dbReference type="Gene3D" id="3.40.50.2300">
    <property type="match status" value="1"/>
</dbReference>
<dbReference type="InterPro" id="IPR003660">
    <property type="entry name" value="HAMP_dom"/>
</dbReference>
<feature type="domain" description="HAMP" evidence="13">
    <location>
        <begin position="1659"/>
        <end position="1711"/>
    </location>
</feature>
<feature type="domain" description="HAMP" evidence="13">
    <location>
        <begin position="1383"/>
        <end position="1435"/>
    </location>
</feature>
<dbReference type="InterPro" id="IPR001789">
    <property type="entry name" value="Sig_transdc_resp-reg_receiver"/>
</dbReference>
<feature type="domain" description="HAMP" evidence="13">
    <location>
        <begin position="2119"/>
        <end position="2171"/>
    </location>
</feature>
<feature type="domain" description="HAMP" evidence="13">
    <location>
        <begin position="2211"/>
        <end position="2263"/>
    </location>
</feature>
<keyword evidence="3 10" id="KW-0597">Phosphoprotein</keyword>
<sequence length="3035" mass="323125">MADNLTNQVRSIADVTKAVAEGNLTKKITVDAQGEINELKITINSMVDQLGTFASEVTRVAQEVGTAGILGGQANVSGVEGTWADLTTNVNRMADNLTSQVRSIARVTKAVAQGDLSQTIEVQAEGEILALKETVNSMISRLSNLAGEVTRVALEVGTNGQLGQQAVVKDVSGVWKDLTLNVNRMADNLTNQVRSIATVTKAVAAGDLSKTIDVDAQGEILDLKKTINSMVEQLKTFASEVTRVALEVGTYGQLGGQATVDGVQGTWADLTTNVNGMANNLTVQVRAIAEVTTAVAKGDLSRFIKVDAQGEVLELSETVNTMIVRLASFAAEVTRVAGEVGTHGKLGGQANVDDVEGVWAELTDNVNRMANNLTEQVRSISEVTVAVAKGDLSKEIHVDAEGEIETLKDTINGMVRNLRAFASEVTRVAMDVGTRGKLGGQAKVHDVEGTWAELTANVNNMAQNLTSQVRSIAAVTTAVAKGNLKEKITVEASGEILDLKTTINSMVDQLSTFASEVTRVALEVGTRGVLGGQAIVEGVEGTWADLTTNVNRMADNLTNQVRSIATVTTAVAEGDLTKHINVDAEGEILVLKRIINRMVDQLSTFASEVTIVALDVGTQGRLGGQAKVEGVKGTWADLTTNVNRMADNLTSQVRSIADVTKAVAAGDLTKKIEVDAAGEIDELKDTINNMVDQLGTFASEVTRVALDVGTEGKLGGQAKVEGVKGTWADLTTNVNRMADNLTNQVRSIADVTKAVAEGDLTKNIEVDAKGEILDLKKTINSMVHQLGKFASEVTRVALEVGTEGRLGGQAKVEGVKGTWADLTTNVNRMADNLTSQVRSIADVTKAVAAGDLTKNIEVDAQGEILGLKITINSMVDQLKTFASEVTRVALEVGTQGKLGGQAQVAGVQGTWADLTTNVNRMADNLTNQVRSIADVTKAVAQGDLSKKIVVDAQGEIEGLKITINSMVDQLGTFASEVTRVALDVGTEGKLGGQAKVDGVKGTWADLTTNVNRMADNLTNQVRSIADVTKAVAAGDLTKNIEVDAKGEINELKITINSMVDQLGTFASEVTRVALEVGTKGILGGQAKVEGVQGTWADLTTNVNRMADNLTNQVRSIAKVTTAVAQGDLTKKITVNALGEIEGLKNTVNSMVDQLNTFASEVSRVALEVGTQGKLGGQAKVLGVEGTWEELTNNVNRMADNLTNQVRSIANVTKSVARGDLTKTIDVIAEGEINDLKKTINEMVGNLSQFAVEVTKVALEVGTMGKLGGQANVMGVEGVWADLTDNVNRMAQNLTTQVRSIATVTTAVAKGDLTKTIEVSAEGEIEALKDTVNNMVRNLSTFASEVTGLAKAVGTEGALGGRANVQGVEGIWASLTENVNSMADNLTTQVRSISAVTKAIACGDLSTFIEVEAQGEILELKNTINSMVSQLAMFASEVTRVAKEVGTEGKLGGQAQVTGVQGIWADLTDNVNKMAENLTIQVRNIASVTKGIAEGDLTRYIEVSAQGEILDLKDTVNNMVSGLSHMAGELSRVALEVGTMGVLGGQAIIQNMPGTWGVLVINVNNMANNLTSNVRSIAAVTKAVAEGDLTQMTNVHAQGEIGQLSETINTMVTQLNIFAKEVTRVALEVGTDGRLGGQAYVDGVSGVWADLTNNVNRMADNLTIQVRSISTVTKAVASGDLTSFIEVEAKGEIADLKDTVNSMIFRLNNFAGEVTRVALEVGTQGKLGGQAEVQDVAGVWADLTANVNRMADNLTYQVRSISTVTKAVAAGDLTSYIDVVAEGEIAELKDTVNTMIRRLNNFASEVTRVALEVGTQGRLGGQAEVKDVEGVWAELTSNVNRMAENLTLQVRSISNVTKAVAAGDLSQSVEVQAEGEIAELKDTVNAMILRLNNFAGEVTRVALEVGTQGKLGGQAHVQDVEGVWADLTDNVNRMAENLTNQVRSIARVTKGVAAGDLSQSIDVQAGGEIEELKNTVNTMISRLSTFGSEVTRVALEVGTQGKLGGQAHVKDVEGVWADLTDNVNRMADNLTYQVRSISDVTKAVAAGDLTRHIDVQAQGEIEELKDTVNTMIRRLNNFASEVTRVALEVGTQGKLGGQAEVQGLEGVWADLTDNVNRMAENLTNQVRSISTVTKAVAAGDLASYIEVEAQGEIEDLKSTVNTMINRLNKFASEVTRVAHEVGTQGVLGGQAEVDDVEGVWAALTASVNSMARNLTLQVRSISSVTKAVSQGDITKLVDVDVSGEMFELKETVNSMVHQLDFIVNEVSRVALQVGIEGNLGGQAMVGPLVQGKWKVLTDNVNLMAHNLTNQVRSIALVTTAVAEGDLSKRVEISARGEILDLKDTVNSMCDSLAKFGSEVTRVAKMVGTDGILGVQAEVYNVAGIWKDLTENVNGMANNLTTQVRDIARATKAVSIGNLTTKVEIQASGEIFDLVLTINGMIDQLAMWAGEVQRVAREVGTEGRLGVNASVHDVEGTWREITVAVNTMANNLTTQVRGFAQIASAATDGDFTKFVTVEASGEMDSLKSKINHMIRDLRDSIQRNTMAKEAAESANKSKSEFLANMSHEIRTPMNGIIGMTSLCLESGELTRSNKDNLQIVHSLAQSLLFIIDDILDISKIEAGRMTIEYITFSIRHLVFQALKGLSVRAQQGAVDLTYDVDNEIPDQIVGDMFRLRQVLVNLVGNAIKFTPAGDTPGKVTVSVGWIPHESSNAEIKLLFSVKDTGIGIASDKVNVIFDTFAQADGSTTRKFGGTGLGLSISKRLVLLMGGNLWVESVEGRGSTFYFTIKARLTPGNADAETMQKVALYENRPVLWLNTRRNGDNVTGLLQSLKFSVTVVHSVDDVPKDETRYDAIMIDKVGLVDVVRQQENLKDSPFVILDGAATHLDLQWCVGNSVMSHIPWIDSVATLAGALLPALEYVSGEPLSGDKLVPYDILLAEDNVVNQKVAVKILEKLGHHLEVVDNGQKAVEAVKKKAHSGRQYDLILMDVSMPLMGGIEATETIRKWEGDHGVQRVPIVALTAHASEYLHSILTPYP</sequence>
<dbReference type="PROSITE" id="PS50885">
    <property type="entry name" value="HAMP"/>
    <property type="match status" value="28"/>
</dbReference>
<dbReference type="PROSITE" id="PS50109">
    <property type="entry name" value="HIS_KIN"/>
    <property type="match status" value="1"/>
</dbReference>
<dbReference type="GO" id="GO:0071474">
    <property type="term" value="P:cellular hyperosmotic response"/>
    <property type="evidence" value="ECO:0007669"/>
    <property type="project" value="TreeGrafter"/>
</dbReference>
<dbReference type="PANTHER" id="PTHR45339">
    <property type="entry name" value="HYBRID SIGNAL TRANSDUCTION HISTIDINE KINASE J"/>
    <property type="match status" value="1"/>
</dbReference>
<dbReference type="FunFam" id="1.20.120.1530:FF:000002">
    <property type="entry name" value="Two-component osmosensing histidine kinase"/>
    <property type="match status" value="14"/>
</dbReference>
<feature type="domain" description="Histidine kinase" evidence="11">
    <location>
        <begin position="2562"/>
        <end position="2790"/>
    </location>
</feature>
<dbReference type="Pfam" id="PF00072">
    <property type="entry name" value="Response_reg"/>
    <property type="match status" value="1"/>
</dbReference>
<dbReference type="Proteomes" id="UP000076842">
    <property type="component" value="Unassembled WGS sequence"/>
</dbReference>
<feature type="domain" description="HAMP" evidence="13">
    <location>
        <begin position="2396"/>
        <end position="2448"/>
    </location>
</feature>
<feature type="domain" description="HAMP" evidence="13">
    <location>
        <begin position="2488"/>
        <end position="2540"/>
    </location>
</feature>
<evidence type="ECO:0000256" key="10">
    <source>
        <dbReference type="PROSITE-ProRule" id="PRU00169"/>
    </source>
</evidence>
<dbReference type="SMART" id="SM00388">
    <property type="entry name" value="HisKA"/>
    <property type="match status" value="1"/>
</dbReference>
<evidence type="ECO:0000256" key="5">
    <source>
        <dbReference type="ARBA" id="ARBA00022737"/>
    </source>
</evidence>
<evidence type="ECO:0000259" key="13">
    <source>
        <dbReference type="PROSITE" id="PS50885"/>
    </source>
</evidence>
<feature type="domain" description="HAMP" evidence="13">
    <location>
        <begin position="1015"/>
        <end position="1067"/>
    </location>
</feature>
<gene>
    <name evidence="14" type="ORF">CALCODRAFT_465400</name>
</gene>
<dbReference type="Gene3D" id="1.10.287.130">
    <property type="match status" value="1"/>
</dbReference>
<dbReference type="InterPro" id="IPR004358">
    <property type="entry name" value="Sig_transdc_His_kin-like_C"/>
</dbReference>
<dbReference type="FunFam" id="3.30.565.10:FF:000078">
    <property type="entry name" value="Two-component sensor histidine kinase"/>
    <property type="match status" value="1"/>
</dbReference>
<feature type="domain" description="HAMP" evidence="13">
    <location>
        <begin position="1567"/>
        <end position="1619"/>
    </location>
</feature>
<evidence type="ECO:0000313" key="14">
    <source>
        <dbReference type="EMBL" id="KZT60565.1"/>
    </source>
</evidence>
<feature type="domain" description="HAMP" evidence="13">
    <location>
        <begin position="555"/>
        <end position="607"/>
    </location>
</feature>
<dbReference type="SMART" id="SM00387">
    <property type="entry name" value="HATPase_c"/>
    <property type="match status" value="1"/>
</dbReference>
<feature type="domain" description="HAMP" evidence="13">
    <location>
        <begin position="1843"/>
        <end position="1895"/>
    </location>
</feature>
<dbReference type="PRINTS" id="PR00344">
    <property type="entry name" value="BCTRLSENSOR"/>
</dbReference>
<dbReference type="GO" id="GO:0005524">
    <property type="term" value="F:ATP binding"/>
    <property type="evidence" value="ECO:0007669"/>
    <property type="project" value="UniProtKB-KW"/>
</dbReference>
<feature type="domain" description="HAMP" evidence="13">
    <location>
        <begin position="279"/>
        <end position="331"/>
    </location>
</feature>
<keyword evidence="15" id="KW-1185">Reference proteome</keyword>
<dbReference type="Pfam" id="PF00672">
    <property type="entry name" value="HAMP"/>
    <property type="match status" value="17"/>
</dbReference>
<dbReference type="InterPro" id="IPR011006">
    <property type="entry name" value="CheY-like_superfamily"/>
</dbReference>
<evidence type="ECO:0000256" key="1">
    <source>
        <dbReference type="ARBA" id="ARBA00000085"/>
    </source>
</evidence>
<evidence type="ECO:0000256" key="6">
    <source>
        <dbReference type="ARBA" id="ARBA00022741"/>
    </source>
</evidence>
<keyword evidence="4" id="KW-0808">Transferase</keyword>
<organism evidence="14 15">
    <name type="scientific">Calocera cornea HHB12733</name>
    <dbReference type="NCBI Taxonomy" id="1353952"/>
    <lineage>
        <taxon>Eukaryota</taxon>
        <taxon>Fungi</taxon>
        <taxon>Dikarya</taxon>
        <taxon>Basidiomycota</taxon>
        <taxon>Agaricomycotina</taxon>
        <taxon>Dacrymycetes</taxon>
        <taxon>Dacrymycetales</taxon>
        <taxon>Dacrymycetaceae</taxon>
        <taxon>Calocera</taxon>
    </lineage>
</organism>
<dbReference type="CDD" id="cd06225">
    <property type="entry name" value="HAMP"/>
    <property type="match status" value="27"/>
</dbReference>
<keyword evidence="9" id="KW-0902">Two-component regulatory system</keyword>
<dbReference type="Gene3D" id="1.10.8.500">
    <property type="entry name" value="HAMP domain in histidine kinase"/>
    <property type="match status" value="3"/>
</dbReference>
<feature type="domain" description="HAMP" evidence="13">
    <location>
        <begin position="739"/>
        <end position="791"/>
    </location>
</feature>
<dbReference type="CDD" id="cd17546">
    <property type="entry name" value="REC_hyHK_CKI1_RcsC-like"/>
    <property type="match status" value="1"/>
</dbReference>
<dbReference type="Pfam" id="PF18947">
    <property type="entry name" value="HAMP_2"/>
    <property type="match status" value="10"/>
</dbReference>
<protein>
    <recommendedName>
        <fullName evidence="2">histidine kinase</fullName>
        <ecNumber evidence="2">2.7.13.3</ecNumber>
    </recommendedName>
</protein>
<evidence type="ECO:0000256" key="9">
    <source>
        <dbReference type="ARBA" id="ARBA00023012"/>
    </source>
</evidence>
<proteinExistence type="predicted"/>
<evidence type="ECO:0000259" key="11">
    <source>
        <dbReference type="PROSITE" id="PS50109"/>
    </source>
</evidence>
<dbReference type="InterPro" id="IPR005467">
    <property type="entry name" value="His_kinase_dom"/>
</dbReference>
<dbReference type="SUPFAM" id="SSF58104">
    <property type="entry name" value="Methyl-accepting chemotaxis protein (MCP) signaling domain"/>
    <property type="match status" value="14"/>
</dbReference>
<evidence type="ECO:0000256" key="8">
    <source>
        <dbReference type="ARBA" id="ARBA00022840"/>
    </source>
</evidence>
<feature type="domain" description="HAMP" evidence="13">
    <location>
        <begin position="1291"/>
        <end position="1343"/>
    </location>
</feature>
<dbReference type="SUPFAM" id="SSF47384">
    <property type="entry name" value="Homodimeric domain of signal transducing histidine kinase"/>
    <property type="match status" value="1"/>
</dbReference>